<reference evidence="2" key="1">
    <citation type="submission" date="2023-02" db="EMBL/GenBank/DDBJ databases">
        <title>Genome of toxic invasive species Heracleum sosnowskyi carries increased number of genes despite the absence of recent whole-genome duplications.</title>
        <authorList>
            <person name="Schelkunov M."/>
            <person name="Shtratnikova V."/>
            <person name="Makarenko M."/>
            <person name="Klepikova A."/>
            <person name="Omelchenko D."/>
            <person name="Novikova G."/>
            <person name="Obukhova E."/>
            <person name="Bogdanov V."/>
            <person name="Penin A."/>
            <person name="Logacheva M."/>
        </authorList>
    </citation>
    <scope>NUCLEOTIDE SEQUENCE</scope>
    <source>
        <strain evidence="2">Hsosn_3</strain>
        <tissue evidence="2">Leaf</tissue>
    </source>
</reference>
<comment type="caution">
    <text evidence="2">The sequence shown here is derived from an EMBL/GenBank/DDBJ whole genome shotgun (WGS) entry which is preliminary data.</text>
</comment>
<dbReference type="PANTHER" id="PTHR31286">
    <property type="entry name" value="GLYCINE-RICH CELL WALL STRUCTURAL PROTEIN 1.8-LIKE"/>
    <property type="match status" value="1"/>
</dbReference>
<gene>
    <name evidence="2" type="ORF">POM88_035778</name>
</gene>
<dbReference type="PANTHER" id="PTHR31286:SF165">
    <property type="entry name" value="DUF4283 DOMAIN-CONTAINING PROTEIN"/>
    <property type="match status" value="1"/>
</dbReference>
<organism evidence="2 3">
    <name type="scientific">Heracleum sosnowskyi</name>
    <dbReference type="NCBI Taxonomy" id="360622"/>
    <lineage>
        <taxon>Eukaryota</taxon>
        <taxon>Viridiplantae</taxon>
        <taxon>Streptophyta</taxon>
        <taxon>Embryophyta</taxon>
        <taxon>Tracheophyta</taxon>
        <taxon>Spermatophyta</taxon>
        <taxon>Magnoliopsida</taxon>
        <taxon>eudicotyledons</taxon>
        <taxon>Gunneridae</taxon>
        <taxon>Pentapetalae</taxon>
        <taxon>asterids</taxon>
        <taxon>campanulids</taxon>
        <taxon>Apiales</taxon>
        <taxon>Apiaceae</taxon>
        <taxon>Apioideae</taxon>
        <taxon>apioid superclade</taxon>
        <taxon>Tordylieae</taxon>
        <taxon>Tordyliinae</taxon>
        <taxon>Heracleum</taxon>
    </lineage>
</organism>
<dbReference type="Pfam" id="PF14111">
    <property type="entry name" value="DUF4283"/>
    <property type="match status" value="1"/>
</dbReference>
<evidence type="ECO:0000259" key="1">
    <source>
        <dbReference type="Pfam" id="PF14111"/>
    </source>
</evidence>
<dbReference type="InterPro" id="IPR040256">
    <property type="entry name" value="At4g02000-like"/>
</dbReference>
<dbReference type="Proteomes" id="UP001237642">
    <property type="component" value="Unassembled WGS sequence"/>
</dbReference>
<evidence type="ECO:0000313" key="2">
    <source>
        <dbReference type="EMBL" id="KAK1369686.1"/>
    </source>
</evidence>
<proteinExistence type="predicted"/>
<accession>A0AAD8HN26</accession>
<name>A0AAD8HN26_9APIA</name>
<evidence type="ECO:0000313" key="3">
    <source>
        <dbReference type="Proteomes" id="UP001237642"/>
    </source>
</evidence>
<dbReference type="InterPro" id="IPR025558">
    <property type="entry name" value="DUF4283"/>
</dbReference>
<keyword evidence="3" id="KW-1185">Reference proteome</keyword>
<sequence length="285" mass="31595">MIKVKSLLMRSLRKVSFLGGGGGGEEAPTGGKPKLWSNVVRDHPTPINNVVFDYCPPPAGSKVVSPPDEVLKEGIDKFSNCIVGTFSKGTYSYKSVVYFARAAQKNSLVSVAQKETNVFIFRFKDAASVHSILLRGTWYFGNRPLLVKPWGVVASQKIESIPLWVKFSKIPDCYWTRRGLSHLASVIGTPLSADEMTSKLDILPFAKICVEYKIGDELPDRIEVEDLDPVSGDKSIKEILVQYQCKQLICSVCHSLGHTVGACPQASRRWVRKVRLLIPNDLTEL</sequence>
<dbReference type="EMBL" id="JAUIZM010000008">
    <property type="protein sequence ID" value="KAK1369686.1"/>
    <property type="molecule type" value="Genomic_DNA"/>
</dbReference>
<protein>
    <recommendedName>
        <fullName evidence="1">DUF4283 domain-containing protein</fullName>
    </recommendedName>
</protein>
<reference evidence="2" key="2">
    <citation type="submission" date="2023-05" db="EMBL/GenBank/DDBJ databases">
        <authorList>
            <person name="Schelkunov M.I."/>
        </authorList>
    </citation>
    <scope>NUCLEOTIDE SEQUENCE</scope>
    <source>
        <strain evidence="2">Hsosn_3</strain>
        <tissue evidence="2">Leaf</tissue>
    </source>
</reference>
<dbReference type="AlphaFoldDB" id="A0AAD8HN26"/>
<feature type="domain" description="DUF4283" evidence="1">
    <location>
        <begin position="76"/>
        <end position="150"/>
    </location>
</feature>